<reference evidence="2 3" key="1">
    <citation type="submission" date="2024-02" db="EMBL/GenBank/DDBJ databases">
        <title>A draft genome for the cacao thread blight pathogen Marasmius crinis-equi.</title>
        <authorList>
            <person name="Cohen S.P."/>
            <person name="Baruah I.K."/>
            <person name="Amoako-Attah I."/>
            <person name="Bukari Y."/>
            <person name="Meinhardt L.W."/>
            <person name="Bailey B.A."/>
        </authorList>
    </citation>
    <scope>NUCLEOTIDE SEQUENCE [LARGE SCALE GENOMIC DNA]</scope>
    <source>
        <strain evidence="2 3">GH-76</strain>
    </source>
</reference>
<feature type="compositionally biased region" description="Basic and acidic residues" evidence="1">
    <location>
        <begin position="69"/>
        <end position="80"/>
    </location>
</feature>
<sequence length="522" mass="57352">MSDASTRPRPRPKPRPKAVQKTPSDSAAATGGASTSSVPTAKPQDEDDDAMFIRQPRNNESAFEFVSKINRDLDKPKTVETSDSDEDVGTPRRRQVKKRKGNVNGWQNSRNLERFMSQEASDTGSDLELLEDTPKGAQRKRKRDDEKKQGSRSRSRSKSITPPPELTQDDIRKYRIHVRQTVAGSDGNARANSPTRYEVEDDSADLTLDPDLQRIIQNAKARQQTKSQTRLSSPPPTAGEGPKVTLTVKWQPHPLNEHAVEKVWAYLVNRNSSFRDVFEEVAEEGQVLSENLVLSYRGHRFFPSVSPSTLHIYDQAEIVACDKRTWDFIRASRNNVIPERTSPPPPTSAPSSKPPSKTTSTVTPVSLPEHDVIEFNSSGDEIEIVPTQHEEDEDASDDDNDNKVAEPEPERGSAVPEDAFSLNVRSGLNSKAITLVVRPTATCGAIVKGYLKKAGLADQYAAFMNGETAAPAAVKNTKRRGAAAPAPPKIPALSIDGDRVGNDEEIGNHDLEDGDMVEVVGL</sequence>
<feature type="region of interest" description="Disordered" evidence="1">
    <location>
        <begin position="335"/>
        <end position="418"/>
    </location>
</feature>
<name>A0ABR3FP40_9AGAR</name>
<accession>A0ABR3FP40</accession>
<feature type="region of interest" description="Disordered" evidence="1">
    <location>
        <begin position="1"/>
        <end position="242"/>
    </location>
</feature>
<keyword evidence="3" id="KW-1185">Reference proteome</keyword>
<protein>
    <recommendedName>
        <fullName evidence="4">Rad60/SUMO-like domain-containing protein</fullName>
    </recommendedName>
</protein>
<comment type="caution">
    <text evidence="2">The sequence shown here is derived from an EMBL/GenBank/DDBJ whole genome shotgun (WGS) entry which is preliminary data.</text>
</comment>
<feature type="compositionally biased region" description="Basic residues" evidence="1">
    <location>
        <begin position="91"/>
        <end position="101"/>
    </location>
</feature>
<evidence type="ECO:0000313" key="2">
    <source>
        <dbReference type="EMBL" id="KAL0576931.1"/>
    </source>
</evidence>
<evidence type="ECO:0000313" key="3">
    <source>
        <dbReference type="Proteomes" id="UP001465976"/>
    </source>
</evidence>
<proteinExistence type="predicted"/>
<dbReference type="Gene3D" id="3.10.20.90">
    <property type="entry name" value="Phosphatidylinositol 3-kinase Catalytic Subunit, Chain A, domain 1"/>
    <property type="match status" value="1"/>
</dbReference>
<feature type="compositionally biased region" description="Low complexity" evidence="1">
    <location>
        <begin position="349"/>
        <end position="366"/>
    </location>
</feature>
<feature type="compositionally biased region" description="Acidic residues" evidence="1">
    <location>
        <begin position="390"/>
        <end position="400"/>
    </location>
</feature>
<feature type="compositionally biased region" description="Basic residues" evidence="1">
    <location>
        <begin position="8"/>
        <end position="18"/>
    </location>
</feature>
<evidence type="ECO:0008006" key="4">
    <source>
        <dbReference type="Google" id="ProtNLM"/>
    </source>
</evidence>
<dbReference type="EMBL" id="JBAHYK010000188">
    <property type="protein sequence ID" value="KAL0576931.1"/>
    <property type="molecule type" value="Genomic_DNA"/>
</dbReference>
<dbReference type="Proteomes" id="UP001465976">
    <property type="component" value="Unassembled WGS sequence"/>
</dbReference>
<gene>
    <name evidence="2" type="ORF">V5O48_005038</name>
</gene>
<feature type="compositionally biased region" description="Polar residues" evidence="1">
    <location>
        <begin position="220"/>
        <end position="232"/>
    </location>
</feature>
<organism evidence="2 3">
    <name type="scientific">Marasmius crinis-equi</name>
    <dbReference type="NCBI Taxonomy" id="585013"/>
    <lineage>
        <taxon>Eukaryota</taxon>
        <taxon>Fungi</taxon>
        <taxon>Dikarya</taxon>
        <taxon>Basidiomycota</taxon>
        <taxon>Agaricomycotina</taxon>
        <taxon>Agaricomycetes</taxon>
        <taxon>Agaricomycetidae</taxon>
        <taxon>Agaricales</taxon>
        <taxon>Marasmiineae</taxon>
        <taxon>Marasmiaceae</taxon>
        <taxon>Marasmius</taxon>
    </lineage>
</organism>
<evidence type="ECO:0000256" key="1">
    <source>
        <dbReference type="SAM" id="MobiDB-lite"/>
    </source>
</evidence>
<feature type="compositionally biased region" description="Low complexity" evidence="1">
    <location>
        <begin position="22"/>
        <end position="41"/>
    </location>
</feature>
<feature type="compositionally biased region" description="Basic and acidic residues" evidence="1">
    <location>
        <begin position="401"/>
        <end position="411"/>
    </location>
</feature>